<keyword evidence="3 4" id="KW-0597">Phosphoprotein</keyword>
<dbReference type="InterPro" id="IPR035965">
    <property type="entry name" value="PAS-like_dom_sf"/>
</dbReference>
<dbReference type="Pfam" id="PF02518">
    <property type="entry name" value="HATPase_c"/>
    <property type="match status" value="1"/>
</dbReference>
<evidence type="ECO:0000256" key="3">
    <source>
        <dbReference type="ARBA" id="ARBA00022553"/>
    </source>
</evidence>
<gene>
    <name evidence="7" type="ORF">LA521A_17760</name>
</gene>
<dbReference type="SUPFAM" id="SSF55874">
    <property type="entry name" value="ATPase domain of HSP90 chaperone/DNA topoisomerase II/histidine kinase"/>
    <property type="match status" value="1"/>
</dbReference>
<dbReference type="CDD" id="cd00082">
    <property type="entry name" value="HisKA"/>
    <property type="match status" value="1"/>
</dbReference>
<dbReference type="SMART" id="SM00388">
    <property type="entry name" value="HisKA"/>
    <property type="match status" value="1"/>
</dbReference>
<sequence>MVIATALERPVLLVDDTNATRYATRRMLTAHGLKVIEATTGEEALQLAAACDAVVLDVNLPDMDGFEVCRKLREDPATLSVPVLHLSAQHMQDADKVSGLDAGADAYLTHPVGADVLVATINALVRARKAERAQQGLRLQLESVIDSAPVPIGVFDLAGRLMRSNDGFRAYLPGLADAPQALPLFLRDAFIRVVGGEHVLSGTTMLDDETPSPRFVEWRVARVEDDGLVVVLSDRTLEHNFATERERLLSRERSARSEAESAYQAKDAFLALVSHELRNPLNTISMWSAMLRRPDALPLLEQGLATIERSAQLQARLLGDLLDASRASAGKLDIVRTPMDFSAVVRDALASADELAQGRQITFDVELSPEAPMLGDPARLHQVVWNLLSNAIKFSEPGSRVAVQLHGDADGLRLTVSDTGIGFEPEDATSLFERFRQASSARTTKSGGLGLGLAIVRDIVMLHGGEVSGESPGPGRGAAFTVRLPLAEPGRMPASDLGVMASQRVLLVEDDTEARRLMKLTLEEHGAKVREAGSAELAQVLLAAETFDLIVSDVGLPGMDGIELMRRIRAQAGPNQRTPALAVTAYARDLDVASVHAVGFDAHVSKPVDMTGLLGQIASLISR</sequence>
<dbReference type="Gene3D" id="1.10.287.130">
    <property type="match status" value="1"/>
</dbReference>
<dbReference type="SUPFAM" id="SSF55785">
    <property type="entry name" value="PYP-like sensor domain (PAS domain)"/>
    <property type="match status" value="1"/>
</dbReference>
<dbReference type="PROSITE" id="PS50110">
    <property type="entry name" value="RESPONSE_REGULATORY"/>
    <property type="match status" value="2"/>
</dbReference>
<dbReference type="InterPro" id="IPR005467">
    <property type="entry name" value="His_kinase_dom"/>
</dbReference>
<dbReference type="SUPFAM" id="SSF52172">
    <property type="entry name" value="CheY-like"/>
    <property type="match status" value="2"/>
</dbReference>
<dbReference type="EC" id="2.7.13.3" evidence="2"/>
<dbReference type="InterPro" id="IPR003661">
    <property type="entry name" value="HisK_dim/P_dom"/>
</dbReference>
<dbReference type="Gene3D" id="3.30.565.10">
    <property type="entry name" value="Histidine kinase-like ATPase, C-terminal domain"/>
    <property type="match status" value="1"/>
</dbReference>
<dbReference type="InterPro" id="IPR004358">
    <property type="entry name" value="Sig_transdc_His_kin-like_C"/>
</dbReference>
<dbReference type="InterPro" id="IPR011006">
    <property type="entry name" value="CheY-like_superfamily"/>
</dbReference>
<dbReference type="PANTHER" id="PTHR43547">
    <property type="entry name" value="TWO-COMPONENT HISTIDINE KINASE"/>
    <property type="match status" value="1"/>
</dbReference>
<name>A0ABM8DDA6_9GAMM</name>
<evidence type="ECO:0000259" key="5">
    <source>
        <dbReference type="PROSITE" id="PS50109"/>
    </source>
</evidence>
<dbReference type="InterPro" id="IPR003594">
    <property type="entry name" value="HATPase_dom"/>
</dbReference>
<dbReference type="SMART" id="SM00387">
    <property type="entry name" value="HATPase_c"/>
    <property type="match status" value="1"/>
</dbReference>
<reference evidence="7 8" key="1">
    <citation type="journal article" date="2023" name="Int. J. Syst. Evol. Microbiol.">
        <title>Physiological and genomic analyses of cobalamin (vitamin B12)-auxotrophy of Lysobacter auxotrophicus sp. nov., a methionine-auxotrophic chitinolytic bacterium isolated from chitin-treated soil.</title>
        <authorList>
            <person name="Saito A."/>
            <person name="Dohra H."/>
            <person name="Hamada M."/>
            <person name="Moriuchi R."/>
            <person name="Kotsuchibashi Y."/>
            <person name="Mori K."/>
        </authorList>
    </citation>
    <scope>NUCLEOTIDE SEQUENCE [LARGE SCALE GENOMIC DNA]</scope>
    <source>
        <strain evidence="7 8">5-21a</strain>
    </source>
</reference>
<dbReference type="PRINTS" id="PR00344">
    <property type="entry name" value="BCTRLSENSOR"/>
</dbReference>
<dbReference type="SMART" id="SM00448">
    <property type="entry name" value="REC"/>
    <property type="match status" value="2"/>
</dbReference>
<feature type="domain" description="Response regulatory" evidence="6">
    <location>
        <begin position="10"/>
        <end position="125"/>
    </location>
</feature>
<feature type="domain" description="Response regulatory" evidence="6">
    <location>
        <begin position="504"/>
        <end position="621"/>
    </location>
</feature>
<evidence type="ECO:0000313" key="8">
    <source>
        <dbReference type="Proteomes" id="UP001317822"/>
    </source>
</evidence>
<dbReference type="InterPro" id="IPR036890">
    <property type="entry name" value="HATPase_C_sf"/>
</dbReference>
<dbReference type="CDD" id="cd17574">
    <property type="entry name" value="REC_OmpR"/>
    <property type="match status" value="1"/>
</dbReference>
<dbReference type="PROSITE" id="PS50109">
    <property type="entry name" value="HIS_KIN"/>
    <property type="match status" value="1"/>
</dbReference>
<feature type="modified residue" description="4-aspartylphosphate" evidence="4">
    <location>
        <position position="57"/>
    </location>
</feature>
<dbReference type="Proteomes" id="UP001317822">
    <property type="component" value="Chromosome"/>
</dbReference>
<evidence type="ECO:0000256" key="1">
    <source>
        <dbReference type="ARBA" id="ARBA00000085"/>
    </source>
</evidence>
<dbReference type="Gene3D" id="3.40.50.2300">
    <property type="match status" value="2"/>
</dbReference>
<proteinExistence type="predicted"/>
<organism evidence="7 8">
    <name type="scientific">Lysobacter auxotrophicus</name>
    <dbReference type="NCBI Taxonomy" id="2992573"/>
    <lineage>
        <taxon>Bacteria</taxon>
        <taxon>Pseudomonadati</taxon>
        <taxon>Pseudomonadota</taxon>
        <taxon>Gammaproteobacteria</taxon>
        <taxon>Lysobacterales</taxon>
        <taxon>Lysobacteraceae</taxon>
        <taxon>Lysobacter</taxon>
    </lineage>
</organism>
<evidence type="ECO:0000259" key="6">
    <source>
        <dbReference type="PROSITE" id="PS50110"/>
    </source>
</evidence>
<dbReference type="Pfam" id="PF00512">
    <property type="entry name" value="HisKA"/>
    <property type="match status" value="1"/>
</dbReference>
<dbReference type="Pfam" id="PF00072">
    <property type="entry name" value="Response_reg"/>
    <property type="match status" value="2"/>
</dbReference>
<dbReference type="EMBL" id="AP027041">
    <property type="protein sequence ID" value="BDU16575.1"/>
    <property type="molecule type" value="Genomic_DNA"/>
</dbReference>
<keyword evidence="8" id="KW-1185">Reference proteome</keyword>
<dbReference type="InterPro" id="IPR036097">
    <property type="entry name" value="HisK_dim/P_sf"/>
</dbReference>
<dbReference type="SUPFAM" id="SSF47384">
    <property type="entry name" value="Homodimeric domain of signal transducing histidine kinase"/>
    <property type="match status" value="1"/>
</dbReference>
<dbReference type="PANTHER" id="PTHR43547:SF2">
    <property type="entry name" value="HYBRID SIGNAL TRANSDUCTION HISTIDINE KINASE C"/>
    <property type="match status" value="1"/>
</dbReference>
<dbReference type="InterPro" id="IPR001789">
    <property type="entry name" value="Sig_transdc_resp-reg_receiver"/>
</dbReference>
<evidence type="ECO:0000256" key="4">
    <source>
        <dbReference type="PROSITE-ProRule" id="PRU00169"/>
    </source>
</evidence>
<dbReference type="RefSeq" id="WP_281781952.1">
    <property type="nucleotide sequence ID" value="NZ_AP027041.1"/>
</dbReference>
<feature type="domain" description="Histidine kinase" evidence="5">
    <location>
        <begin position="272"/>
        <end position="488"/>
    </location>
</feature>
<evidence type="ECO:0000256" key="2">
    <source>
        <dbReference type="ARBA" id="ARBA00012438"/>
    </source>
</evidence>
<feature type="modified residue" description="4-aspartylphosphate" evidence="4">
    <location>
        <position position="553"/>
    </location>
</feature>
<evidence type="ECO:0000313" key="7">
    <source>
        <dbReference type="EMBL" id="BDU16575.1"/>
    </source>
</evidence>
<accession>A0ABM8DDA6</accession>
<comment type="catalytic activity">
    <reaction evidence="1">
        <text>ATP + protein L-histidine = ADP + protein N-phospho-L-histidine.</text>
        <dbReference type="EC" id="2.7.13.3"/>
    </reaction>
</comment>
<protein>
    <recommendedName>
        <fullName evidence="2">histidine kinase</fullName>
        <ecNumber evidence="2">2.7.13.3</ecNumber>
    </recommendedName>
</protein>